<dbReference type="PANTHER" id="PTHR43214">
    <property type="entry name" value="TWO-COMPONENT RESPONSE REGULATOR"/>
    <property type="match status" value="1"/>
</dbReference>
<dbReference type="Pfam" id="PF00072">
    <property type="entry name" value="Response_reg"/>
    <property type="match status" value="1"/>
</dbReference>
<dbReference type="PROSITE" id="PS50110">
    <property type="entry name" value="RESPONSE_REGULATORY"/>
    <property type="match status" value="1"/>
</dbReference>
<feature type="modified residue" description="4-aspartylphosphate" evidence="5">
    <location>
        <position position="60"/>
    </location>
</feature>
<reference evidence="8" key="1">
    <citation type="submission" date="2022-08" db="EMBL/GenBank/DDBJ databases">
        <authorList>
            <person name="Deng Y."/>
            <person name="Han X.-F."/>
            <person name="Zhang Y.-Q."/>
        </authorList>
    </citation>
    <scope>NUCLEOTIDE SEQUENCE</scope>
    <source>
        <strain evidence="8">CPCC 203407</strain>
    </source>
</reference>
<dbReference type="InterPro" id="IPR000792">
    <property type="entry name" value="Tscrpt_reg_LuxR_C"/>
</dbReference>
<keyword evidence="2" id="KW-0805">Transcription regulation</keyword>
<evidence type="ECO:0000256" key="4">
    <source>
        <dbReference type="ARBA" id="ARBA00023163"/>
    </source>
</evidence>
<dbReference type="SUPFAM" id="SSF46894">
    <property type="entry name" value="C-terminal effector domain of the bipartite response regulators"/>
    <property type="match status" value="1"/>
</dbReference>
<dbReference type="GO" id="GO:0003677">
    <property type="term" value="F:DNA binding"/>
    <property type="evidence" value="ECO:0007669"/>
    <property type="project" value="UniProtKB-KW"/>
</dbReference>
<dbReference type="PROSITE" id="PS50043">
    <property type="entry name" value="HTH_LUXR_2"/>
    <property type="match status" value="1"/>
</dbReference>
<sequence length="213" mass="22744">MTDGTESIRVLVVDDHPIVRSGIVALLESADGIEVAGEAADGLTAIERAAELRPDVVLMDLRLPGLGGEQATARIIERDPGIRVLVLTTYETDENILESIEAGASGYLLKAAPEEEILAGVRSVAAGHTVLAPSIATKLVERMRSAPASRPSLSARELQVLTQVAAGRSNPEIGRALFIGEATVKTHLQHIFEKLEVSDRTRAVTKAMELRLI</sequence>
<evidence type="ECO:0000259" key="6">
    <source>
        <dbReference type="PROSITE" id="PS50043"/>
    </source>
</evidence>
<dbReference type="InterPro" id="IPR011006">
    <property type="entry name" value="CheY-like_superfamily"/>
</dbReference>
<protein>
    <submittedName>
        <fullName evidence="8">Response regulator transcription factor</fullName>
    </submittedName>
</protein>
<keyword evidence="9" id="KW-1185">Reference proteome</keyword>
<evidence type="ECO:0000256" key="5">
    <source>
        <dbReference type="PROSITE-ProRule" id="PRU00169"/>
    </source>
</evidence>
<name>A0AA41XEJ1_9MICO</name>
<dbReference type="CDD" id="cd06170">
    <property type="entry name" value="LuxR_C_like"/>
    <property type="match status" value="1"/>
</dbReference>
<dbReference type="SMART" id="SM00448">
    <property type="entry name" value="REC"/>
    <property type="match status" value="1"/>
</dbReference>
<keyword evidence="3" id="KW-0238">DNA-binding</keyword>
<dbReference type="Pfam" id="PF00196">
    <property type="entry name" value="GerE"/>
    <property type="match status" value="1"/>
</dbReference>
<dbReference type="InterPro" id="IPR039420">
    <property type="entry name" value="WalR-like"/>
</dbReference>
<dbReference type="PANTHER" id="PTHR43214:SF24">
    <property type="entry name" value="TRANSCRIPTIONAL REGULATORY PROTEIN NARL-RELATED"/>
    <property type="match status" value="1"/>
</dbReference>
<dbReference type="CDD" id="cd17535">
    <property type="entry name" value="REC_NarL-like"/>
    <property type="match status" value="1"/>
</dbReference>
<dbReference type="PROSITE" id="PS00622">
    <property type="entry name" value="HTH_LUXR_1"/>
    <property type="match status" value="1"/>
</dbReference>
<dbReference type="GO" id="GO:0000160">
    <property type="term" value="P:phosphorelay signal transduction system"/>
    <property type="evidence" value="ECO:0007669"/>
    <property type="project" value="InterPro"/>
</dbReference>
<feature type="domain" description="Response regulatory" evidence="7">
    <location>
        <begin position="9"/>
        <end position="125"/>
    </location>
</feature>
<dbReference type="InterPro" id="IPR016032">
    <property type="entry name" value="Sig_transdc_resp-reg_C-effctor"/>
</dbReference>
<dbReference type="EMBL" id="JANLCK010000006">
    <property type="protein sequence ID" value="MCS5726744.1"/>
    <property type="molecule type" value="Genomic_DNA"/>
</dbReference>
<proteinExistence type="predicted"/>
<dbReference type="SUPFAM" id="SSF52172">
    <property type="entry name" value="CheY-like"/>
    <property type="match status" value="1"/>
</dbReference>
<dbReference type="Proteomes" id="UP001165587">
    <property type="component" value="Unassembled WGS sequence"/>
</dbReference>
<accession>A0AA41XEJ1</accession>
<gene>
    <name evidence="8" type="ORF">N1028_12650</name>
</gene>
<dbReference type="RefSeq" id="WP_259529495.1">
    <property type="nucleotide sequence ID" value="NZ_JANLCK010000006.1"/>
</dbReference>
<keyword evidence="1 5" id="KW-0597">Phosphoprotein</keyword>
<dbReference type="InterPro" id="IPR058245">
    <property type="entry name" value="NreC/VraR/RcsB-like_REC"/>
</dbReference>
<dbReference type="PRINTS" id="PR00038">
    <property type="entry name" value="HTHLUXR"/>
</dbReference>
<evidence type="ECO:0000259" key="7">
    <source>
        <dbReference type="PROSITE" id="PS50110"/>
    </source>
</evidence>
<dbReference type="Gene3D" id="3.40.50.2300">
    <property type="match status" value="1"/>
</dbReference>
<dbReference type="GO" id="GO:0006355">
    <property type="term" value="P:regulation of DNA-templated transcription"/>
    <property type="evidence" value="ECO:0007669"/>
    <property type="project" value="InterPro"/>
</dbReference>
<evidence type="ECO:0000256" key="2">
    <source>
        <dbReference type="ARBA" id="ARBA00023015"/>
    </source>
</evidence>
<dbReference type="AlphaFoldDB" id="A0AA41XEJ1"/>
<evidence type="ECO:0000313" key="8">
    <source>
        <dbReference type="EMBL" id="MCS5726744.1"/>
    </source>
</evidence>
<keyword evidence="4" id="KW-0804">Transcription</keyword>
<comment type="caution">
    <text evidence="8">The sequence shown here is derived from an EMBL/GenBank/DDBJ whole genome shotgun (WGS) entry which is preliminary data.</text>
</comment>
<evidence type="ECO:0000313" key="9">
    <source>
        <dbReference type="Proteomes" id="UP001165587"/>
    </source>
</evidence>
<feature type="domain" description="HTH luxR-type" evidence="6">
    <location>
        <begin position="146"/>
        <end position="211"/>
    </location>
</feature>
<dbReference type="InterPro" id="IPR001789">
    <property type="entry name" value="Sig_transdc_resp-reg_receiver"/>
</dbReference>
<evidence type="ECO:0000256" key="3">
    <source>
        <dbReference type="ARBA" id="ARBA00023125"/>
    </source>
</evidence>
<evidence type="ECO:0000256" key="1">
    <source>
        <dbReference type="ARBA" id="ARBA00022553"/>
    </source>
</evidence>
<organism evidence="8 9">
    <name type="scientific">Herbiconiux oxytropis</name>
    <dbReference type="NCBI Taxonomy" id="2970915"/>
    <lineage>
        <taxon>Bacteria</taxon>
        <taxon>Bacillati</taxon>
        <taxon>Actinomycetota</taxon>
        <taxon>Actinomycetes</taxon>
        <taxon>Micrococcales</taxon>
        <taxon>Microbacteriaceae</taxon>
        <taxon>Herbiconiux</taxon>
    </lineage>
</organism>
<dbReference type="SMART" id="SM00421">
    <property type="entry name" value="HTH_LUXR"/>
    <property type="match status" value="1"/>
</dbReference>